<dbReference type="InterPro" id="IPR015421">
    <property type="entry name" value="PyrdxlP-dep_Trfase_major"/>
</dbReference>
<dbReference type="InterPro" id="IPR015424">
    <property type="entry name" value="PyrdxlP-dep_Trfase"/>
</dbReference>
<dbReference type="Gene3D" id="1.10.10.10">
    <property type="entry name" value="Winged helix-like DNA-binding domain superfamily/Winged helix DNA-binding domain"/>
    <property type="match status" value="1"/>
</dbReference>
<dbReference type="GO" id="GO:0030170">
    <property type="term" value="F:pyridoxal phosphate binding"/>
    <property type="evidence" value="ECO:0007669"/>
    <property type="project" value="InterPro"/>
</dbReference>
<evidence type="ECO:0000259" key="8">
    <source>
        <dbReference type="PROSITE" id="PS50949"/>
    </source>
</evidence>
<sequence>MEFQILLTENGIKYKEIYEQIRLAILDRKLSAHSRLPAKRRLAEQLNVSIITVQMAYEQLLSEGYCYSAERRGYFVSEIHDEWHYSQINAMELEKRVHNEFHINFKNGQVDASAFPYKHWSRFYRKELNESNASNAPWQGEYSLRAQIALYLQQARGLACQPEQVYIFSGFQQQLLNVCLFFKRSAIGIEDPGFIRAKSITEQLQLPCYPISVDEEGCCVPDADEPVKLLYTTPAHQYPTGTIMSIARRVELLNWAIKQSAYIIEDDYDSEFRYKGAPIPALSHLDSTGRVLYFGTFSKTLLPSLRISYLVMPAALKQNFEKFNIYQKSTVSRIDQRAAAKFMEEGFYLSHIAKMRTLYRAKRSCLIDSLSKHLGENFDIIGDTAGLHIIVTLPEGLNESKAIELAKSAGVEIDAVLPMYHLHKPNNQVMIGYGAPSMDEIERGVQLIANAWKRYLCI</sequence>
<keyword evidence="7" id="KW-0804">Transcription</keyword>
<dbReference type="GO" id="GO:0003700">
    <property type="term" value="F:DNA-binding transcription factor activity"/>
    <property type="evidence" value="ECO:0007669"/>
    <property type="project" value="InterPro"/>
</dbReference>
<dbReference type="Proteomes" id="UP001163104">
    <property type="component" value="Chromosome"/>
</dbReference>
<dbReference type="PROSITE" id="PS50949">
    <property type="entry name" value="HTH_GNTR"/>
    <property type="match status" value="1"/>
</dbReference>
<dbReference type="InterPro" id="IPR036390">
    <property type="entry name" value="WH_DNA-bd_sf"/>
</dbReference>
<evidence type="ECO:0000256" key="7">
    <source>
        <dbReference type="ARBA" id="ARBA00023163"/>
    </source>
</evidence>
<dbReference type="SUPFAM" id="SSF46785">
    <property type="entry name" value="Winged helix' DNA-binding domain"/>
    <property type="match status" value="1"/>
</dbReference>
<reference evidence="9" key="1">
    <citation type="submission" date="2022-10" db="EMBL/GenBank/DDBJ databases">
        <title>Mechanism of multi-heavy metal repair in Cytobacillus Firmus M7.</title>
        <authorList>
            <person name="Li X."/>
            <person name="Yu C."/>
        </authorList>
    </citation>
    <scope>NUCLEOTIDE SEQUENCE</scope>
    <source>
        <strain evidence="9">M7</strain>
    </source>
</reference>
<comment type="similarity">
    <text evidence="2">In the C-terminal section; belongs to the class-I pyridoxal-phosphate-dependent aminotransferase family.</text>
</comment>
<accession>A0AA46SKF4</accession>
<evidence type="ECO:0000256" key="6">
    <source>
        <dbReference type="ARBA" id="ARBA00023125"/>
    </source>
</evidence>
<dbReference type="CDD" id="cd07377">
    <property type="entry name" value="WHTH_GntR"/>
    <property type="match status" value="1"/>
</dbReference>
<dbReference type="CDD" id="cd00609">
    <property type="entry name" value="AAT_like"/>
    <property type="match status" value="1"/>
</dbReference>
<dbReference type="InterPro" id="IPR000524">
    <property type="entry name" value="Tscrpt_reg_HTH_GntR"/>
</dbReference>
<gene>
    <name evidence="9" type="ORF">OD459_04170</name>
</gene>
<evidence type="ECO:0000256" key="5">
    <source>
        <dbReference type="ARBA" id="ARBA00023015"/>
    </source>
</evidence>
<protein>
    <submittedName>
        <fullName evidence="9">PLP-dependent aminotransferase family protein</fullName>
    </submittedName>
</protein>
<dbReference type="GO" id="GO:0003677">
    <property type="term" value="F:DNA binding"/>
    <property type="evidence" value="ECO:0007669"/>
    <property type="project" value="UniProtKB-KW"/>
</dbReference>
<dbReference type="AlphaFoldDB" id="A0AA46SKF4"/>
<evidence type="ECO:0000256" key="3">
    <source>
        <dbReference type="ARBA" id="ARBA00022576"/>
    </source>
</evidence>
<dbReference type="SMART" id="SM00345">
    <property type="entry name" value="HTH_GNTR"/>
    <property type="match status" value="1"/>
</dbReference>
<evidence type="ECO:0000256" key="4">
    <source>
        <dbReference type="ARBA" id="ARBA00022898"/>
    </source>
</evidence>
<dbReference type="InterPro" id="IPR051446">
    <property type="entry name" value="HTH_trans_reg/aminotransferase"/>
</dbReference>
<dbReference type="PANTHER" id="PTHR46577">
    <property type="entry name" value="HTH-TYPE TRANSCRIPTIONAL REGULATORY PROTEIN GABR"/>
    <property type="match status" value="1"/>
</dbReference>
<name>A0AA46SKF4_CYTFI</name>
<evidence type="ECO:0000313" key="9">
    <source>
        <dbReference type="EMBL" id="UYG96234.1"/>
    </source>
</evidence>
<proteinExistence type="inferred from homology"/>
<keyword evidence="4" id="KW-0663">Pyridoxal phosphate</keyword>
<comment type="cofactor">
    <cofactor evidence="1">
        <name>pyridoxal 5'-phosphate</name>
        <dbReference type="ChEBI" id="CHEBI:597326"/>
    </cofactor>
</comment>
<dbReference type="Pfam" id="PF00155">
    <property type="entry name" value="Aminotran_1_2"/>
    <property type="match status" value="1"/>
</dbReference>
<keyword evidence="6" id="KW-0238">DNA-binding</keyword>
<dbReference type="GO" id="GO:0008483">
    <property type="term" value="F:transaminase activity"/>
    <property type="evidence" value="ECO:0007669"/>
    <property type="project" value="UniProtKB-KW"/>
</dbReference>
<organism evidence="9 10">
    <name type="scientific">Cytobacillus firmus</name>
    <name type="common">Bacillus firmus</name>
    <dbReference type="NCBI Taxonomy" id="1399"/>
    <lineage>
        <taxon>Bacteria</taxon>
        <taxon>Bacillati</taxon>
        <taxon>Bacillota</taxon>
        <taxon>Bacilli</taxon>
        <taxon>Bacillales</taxon>
        <taxon>Bacillaceae</taxon>
        <taxon>Cytobacillus</taxon>
    </lineage>
</organism>
<keyword evidence="3 9" id="KW-0032">Aminotransferase</keyword>
<evidence type="ECO:0000256" key="1">
    <source>
        <dbReference type="ARBA" id="ARBA00001933"/>
    </source>
</evidence>
<feature type="domain" description="HTH gntR-type" evidence="8">
    <location>
        <begin position="11"/>
        <end position="79"/>
    </location>
</feature>
<dbReference type="InterPro" id="IPR004839">
    <property type="entry name" value="Aminotransferase_I/II_large"/>
</dbReference>
<keyword evidence="5" id="KW-0805">Transcription regulation</keyword>
<evidence type="ECO:0000313" key="10">
    <source>
        <dbReference type="Proteomes" id="UP001163104"/>
    </source>
</evidence>
<dbReference type="InterPro" id="IPR036388">
    <property type="entry name" value="WH-like_DNA-bd_sf"/>
</dbReference>
<dbReference type="RefSeq" id="WP_048008894.1">
    <property type="nucleotide sequence ID" value="NZ_CP107027.1"/>
</dbReference>
<dbReference type="SUPFAM" id="SSF53383">
    <property type="entry name" value="PLP-dependent transferases"/>
    <property type="match status" value="1"/>
</dbReference>
<dbReference type="EMBL" id="CP107027">
    <property type="protein sequence ID" value="UYG96234.1"/>
    <property type="molecule type" value="Genomic_DNA"/>
</dbReference>
<dbReference type="Gene3D" id="3.40.640.10">
    <property type="entry name" value="Type I PLP-dependent aspartate aminotransferase-like (Major domain)"/>
    <property type="match status" value="1"/>
</dbReference>
<dbReference type="PANTHER" id="PTHR46577:SF1">
    <property type="entry name" value="HTH-TYPE TRANSCRIPTIONAL REGULATORY PROTEIN GABR"/>
    <property type="match status" value="1"/>
</dbReference>
<keyword evidence="3 9" id="KW-0808">Transferase</keyword>
<dbReference type="Pfam" id="PF00392">
    <property type="entry name" value="GntR"/>
    <property type="match status" value="1"/>
</dbReference>
<evidence type="ECO:0000256" key="2">
    <source>
        <dbReference type="ARBA" id="ARBA00005384"/>
    </source>
</evidence>